<evidence type="ECO:0000313" key="2">
    <source>
        <dbReference type="EMBL" id="SDK37827.1"/>
    </source>
</evidence>
<sequence length="224" mass="25150">MFKQHHVAPFTILALGSFLLSQTVLPVHAAALMGFEDSAMLMTEIGRYNQEWMLNYSPTLGHAIGVEQMRMSGKGERATTITGIHYTGLIKRWNMPAAQANLWFNGSAGQASGLYDGFAYTPGLQFDMESTRLYFLAKARMIRAPNMNYDTAAVQAGFSFYETGFDETQPWFVIEAKTMRNNDPGLQLTPALRLINKNYFLEFGVTNPWQGEGFAPRLNAMFVF</sequence>
<name>A0A1G9BEB8_9PROT</name>
<feature type="signal peptide" evidence="1">
    <location>
        <begin position="1"/>
        <end position="29"/>
    </location>
</feature>
<accession>A0A1G9BEB8</accession>
<dbReference type="EMBL" id="FNFX01000002">
    <property type="protein sequence ID" value="SDK37827.1"/>
    <property type="molecule type" value="Genomic_DNA"/>
</dbReference>
<feature type="chain" id="PRO_5011695838" description="MetA-pathway of phenol degradation" evidence="1">
    <location>
        <begin position="30"/>
        <end position="224"/>
    </location>
</feature>
<keyword evidence="3" id="KW-1185">Reference proteome</keyword>
<keyword evidence="1" id="KW-0732">Signal</keyword>
<protein>
    <recommendedName>
        <fullName evidence="4">MetA-pathway of phenol degradation</fullName>
    </recommendedName>
</protein>
<dbReference type="AlphaFoldDB" id="A0A1G9BEB8"/>
<dbReference type="STRING" id="492660.SAMN05192566_1132"/>
<evidence type="ECO:0000313" key="3">
    <source>
        <dbReference type="Proteomes" id="UP000198629"/>
    </source>
</evidence>
<dbReference type="RefSeq" id="WP_091471166.1">
    <property type="nucleotide sequence ID" value="NZ_FNFX01000002.1"/>
</dbReference>
<gene>
    <name evidence="2" type="ORF">SAMN05192566_1132</name>
</gene>
<organism evidence="2 3">
    <name type="scientific">Methylophilus rhizosphaerae</name>
    <dbReference type="NCBI Taxonomy" id="492660"/>
    <lineage>
        <taxon>Bacteria</taxon>
        <taxon>Pseudomonadati</taxon>
        <taxon>Pseudomonadota</taxon>
        <taxon>Betaproteobacteria</taxon>
        <taxon>Nitrosomonadales</taxon>
        <taxon>Methylophilaceae</taxon>
        <taxon>Methylophilus</taxon>
    </lineage>
</organism>
<evidence type="ECO:0008006" key="4">
    <source>
        <dbReference type="Google" id="ProtNLM"/>
    </source>
</evidence>
<evidence type="ECO:0000256" key="1">
    <source>
        <dbReference type="SAM" id="SignalP"/>
    </source>
</evidence>
<dbReference type="Proteomes" id="UP000198629">
    <property type="component" value="Unassembled WGS sequence"/>
</dbReference>
<reference evidence="3" key="1">
    <citation type="submission" date="2016-10" db="EMBL/GenBank/DDBJ databases">
        <authorList>
            <person name="Varghese N."/>
            <person name="Submissions S."/>
        </authorList>
    </citation>
    <scope>NUCLEOTIDE SEQUENCE [LARGE SCALE GENOMIC DNA]</scope>
    <source>
        <strain evidence="3">CBMB127</strain>
    </source>
</reference>
<proteinExistence type="predicted"/>
<dbReference type="OrthoDB" id="7627797at2"/>